<proteinExistence type="predicted"/>
<evidence type="ECO:0000259" key="5">
    <source>
        <dbReference type="PROSITE" id="PS50102"/>
    </source>
</evidence>
<dbReference type="SMART" id="SM00360">
    <property type="entry name" value="RRM"/>
    <property type="match status" value="3"/>
</dbReference>
<organism evidence="6 7">
    <name type="scientific">Lachancea nothofagi CBS 11611</name>
    <dbReference type="NCBI Taxonomy" id="1266666"/>
    <lineage>
        <taxon>Eukaryota</taxon>
        <taxon>Fungi</taxon>
        <taxon>Dikarya</taxon>
        <taxon>Ascomycota</taxon>
        <taxon>Saccharomycotina</taxon>
        <taxon>Saccharomycetes</taxon>
        <taxon>Saccharomycetales</taxon>
        <taxon>Saccharomycetaceae</taxon>
        <taxon>Lachancea</taxon>
    </lineage>
</organism>
<feature type="region of interest" description="Disordered" evidence="4">
    <location>
        <begin position="1"/>
        <end position="43"/>
    </location>
</feature>
<feature type="region of interest" description="Disordered" evidence="4">
    <location>
        <begin position="413"/>
        <end position="435"/>
    </location>
</feature>
<dbReference type="Pfam" id="PF00076">
    <property type="entry name" value="RRM_1"/>
    <property type="match status" value="3"/>
</dbReference>
<dbReference type="InterPro" id="IPR035979">
    <property type="entry name" value="RBD_domain_sf"/>
</dbReference>
<dbReference type="InterPro" id="IPR031766">
    <property type="entry name" value="RRM_occluded"/>
</dbReference>
<protein>
    <submittedName>
        <fullName evidence="6">LANO_0F13762g1_1</fullName>
    </submittedName>
</protein>
<evidence type="ECO:0000256" key="3">
    <source>
        <dbReference type="PROSITE-ProRule" id="PRU00176"/>
    </source>
</evidence>
<evidence type="ECO:0000256" key="1">
    <source>
        <dbReference type="ARBA" id="ARBA00022737"/>
    </source>
</evidence>
<accession>A0A1G4KBY8</accession>
<dbReference type="Proteomes" id="UP000189911">
    <property type="component" value="Chromosome F"/>
</dbReference>
<dbReference type="OrthoDB" id="360390at2759"/>
<evidence type="ECO:0000313" key="6">
    <source>
        <dbReference type="EMBL" id="SCV01832.1"/>
    </source>
</evidence>
<name>A0A1G4KBY8_9SACH</name>
<dbReference type="InterPro" id="IPR000504">
    <property type="entry name" value="RRM_dom"/>
</dbReference>
<feature type="compositionally biased region" description="Polar residues" evidence="4">
    <location>
        <begin position="413"/>
        <end position="432"/>
    </location>
</feature>
<dbReference type="EMBL" id="LT598452">
    <property type="protein sequence ID" value="SCV01832.1"/>
    <property type="molecule type" value="Genomic_DNA"/>
</dbReference>
<evidence type="ECO:0000256" key="2">
    <source>
        <dbReference type="ARBA" id="ARBA00022884"/>
    </source>
</evidence>
<dbReference type="GO" id="GO:0003723">
    <property type="term" value="F:RNA binding"/>
    <property type="evidence" value="ECO:0007669"/>
    <property type="project" value="UniProtKB-UniRule"/>
</dbReference>
<keyword evidence="2 3" id="KW-0694">RNA-binding</keyword>
<gene>
    <name evidence="6" type="ORF">LANO_0F13762G</name>
</gene>
<dbReference type="SUPFAM" id="SSF54928">
    <property type="entry name" value="RNA-binding domain, RBD"/>
    <property type="match status" value="3"/>
</dbReference>
<keyword evidence="7" id="KW-1185">Reference proteome</keyword>
<dbReference type="InterPro" id="IPR012677">
    <property type="entry name" value="Nucleotide-bd_a/b_plait_sf"/>
</dbReference>
<feature type="domain" description="RRM" evidence="5">
    <location>
        <begin position="211"/>
        <end position="296"/>
    </location>
</feature>
<feature type="domain" description="RRM" evidence="5">
    <location>
        <begin position="118"/>
        <end position="196"/>
    </location>
</feature>
<dbReference type="PANTHER" id="PTHR24012">
    <property type="entry name" value="RNA BINDING PROTEIN"/>
    <property type="match status" value="1"/>
</dbReference>
<dbReference type="Gene3D" id="3.30.70.330">
    <property type="match status" value="4"/>
</dbReference>
<reference evidence="7" key="1">
    <citation type="submission" date="2016-03" db="EMBL/GenBank/DDBJ databases">
        <authorList>
            <person name="Devillers Hugo."/>
        </authorList>
    </citation>
    <scope>NUCLEOTIDE SEQUENCE [LARGE SCALE GENOMIC DNA]</scope>
</reference>
<sequence length="444" mass="50186">MEFDEALPKGTKRRYSPEPETEASEDAKKANQGHHTRKRESSTVVVRNLPINYNYYKVRKLFQNCGNIEHIDVHKTALEDSRIARIEFQDYNDVLTALTKSHKKVGQNEITVEILQNSTLWVTNFPPDYNAYALRQLFGKHDGNVLSVRLPSLRFDSRRRFAYVDMASADEASRLVESLNKSLVDTYKLVVKLSEPSEATKRTDSALLEKRQVLVKNLDQYKVSREMLSEMFKQFGTIEKIAIPTDHDKSSDSTIEKLNSGFAFIDYSDASSALSCLILNKVELEGSPLEVTIADKKAYLERQAVKRLLASKKRRDNIISIYPLDDKTSTAQVKNLIVEQAGIAASDIITIYLVYDHEGALVAAKDAPTAARMSLALNGYELNRKTIWCGTIKDLRNRTPGQIATRNRVRKSLNNEATPANKLQPSNPGTKMTNDDFRSMFLGK</sequence>
<evidence type="ECO:0000313" key="7">
    <source>
        <dbReference type="Proteomes" id="UP000189911"/>
    </source>
</evidence>
<keyword evidence="1" id="KW-0677">Repeat</keyword>
<feature type="domain" description="RRM" evidence="5">
    <location>
        <begin position="42"/>
        <end position="117"/>
    </location>
</feature>
<evidence type="ECO:0000256" key="4">
    <source>
        <dbReference type="SAM" id="MobiDB-lite"/>
    </source>
</evidence>
<dbReference type="Pfam" id="PF16842">
    <property type="entry name" value="RRM_occluded"/>
    <property type="match status" value="1"/>
</dbReference>
<dbReference type="AlphaFoldDB" id="A0A1G4KBY8"/>
<dbReference type="PROSITE" id="PS50102">
    <property type="entry name" value="RRM"/>
    <property type="match status" value="3"/>
</dbReference>